<sequence length="414" mass="44403">MAAPALATDRWEAPEAVEPPSLDRVRNAYRALNRVTGMRTAGWVTLFGGIVALVVGVALGWTEFKVAGVAAVVVVLLCLLFTIGTPNFAVRLHLDEHSVVVGTPAGGVLQVLNQAQRRHLGSRLDLPVGDRAASFSVPGLRPGEVMSEPFHIPTDRRGVVVIGPAQSVQGDPFALTGRETRWTGSMELFVHPRTVSLPGRQTGFVHDLEGHASAHISAADMNFHALRPYAPGDDRRHVHWRSTARAGELMVRQFEESRMSRVVVALDTGRSSWLDDDEFELGVSAAGSIAVATLLGESPLATLTSTETLVALTPTRALDELCTVELTARGGIADLVHTTRRREPGASIAMVVTGSSSSMTALRRACSLFDVDTRVIGIRVDEGSGLRVRTAGNVTVLQVGSLEELPRALRRAME</sequence>
<evidence type="ECO:0000313" key="3">
    <source>
        <dbReference type="EMBL" id="TRY17842.1"/>
    </source>
</evidence>
<keyword evidence="1" id="KW-0812">Transmembrane</keyword>
<feature type="transmembrane region" description="Helical" evidence="1">
    <location>
        <begin position="40"/>
        <end position="61"/>
    </location>
</feature>
<dbReference type="PANTHER" id="PTHR34351:SF1">
    <property type="entry name" value="SLR1927 PROTEIN"/>
    <property type="match status" value="1"/>
</dbReference>
<dbReference type="Pfam" id="PF01882">
    <property type="entry name" value="DUF58"/>
    <property type="match status" value="1"/>
</dbReference>
<keyword evidence="4" id="KW-1185">Reference proteome</keyword>
<protein>
    <submittedName>
        <fullName evidence="3">DUF58 domain-containing protein</fullName>
    </submittedName>
</protein>
<evidence type="ECO:0000313" key="4">
    <source>
        <dbReference type="Proteomes" id="UP000317638"/>
    </source>
</evidence>
<evidence type="ECO:0000256" key="1">
    <source>
        <dbReference type="SAM" id="Phobius"/>
    </source>
</evidence>
<dbReference type="EMBL" id="VKKG01000004">
    <property type="protein sequence ID" value="TRY17842.1"/>
    <property type="molecule type" value="Genomic_DNA"/>
</dbReference>
<proteinExistence type="predicted"/>
<reference evidence="3 4" key="1">
    <citation type="submission" date="2019-07" db="EMBL/GenBank/DDBJ databases">
        <authorList>
            <person name="Zhou L.-Y."/>
        </authorList>
    </citation>
    <scope>NUCLEOTIDE SEQUENCE [LARGE SCALE GENOMIC DNA]</scope>
    <source>
        <strain evidence="3 4">YIM 101269</strain>
    </source>
</reference>
<organism evidence="3 4">
    <name type="scientific">Tessaracoccus rhinocerotis</name>
    <dbReference type="NCBI Taxonomy" id="1689449"/>
    <lineage>
        <taxon>Bacteria</taxon>
        <taxon>Bacillati</taxon>
        <taxon>Actinomycetota</taxon>
        <taxon>Actinomycetes</taxon>
        <taxon>Propionibacteriales</taxon>
        <taxon>Propionibacteriaceae</taxon>
        <taxon>Tessaracoccus</taxon>
    </lineage>
</organism>
<keyword evidence="1" id="KW-0472">Membrane</keyword>
<gene>
    <name evidence="3" type="ORF">FOJ82_11290</name>
</gene>
<accession>A0A553JZF9</accession>
<dbReference type="RefSeq" id="WP_143938582.1">
    <property type="nucleotide sequence ID" value="NZ_VKKG01000004.1"/>
</dbReference>
<comment type="caution">
    <text evidence="3">The sequence shown here is derived from an EMBL/GenBank/DDBJ whole genome shotgun (WGS) entry which is preliminary data.</text>
</comment>
<feature type="domain" description="DUF58" evidence="2">
    <location>
        <begin position="226"/>
        <end position="317"/>
    </location>
</feature>
<dbReference type="Proteomes" id="UP000317638">
    <property type="component" value="Unassembled WGS sequence"/>
</dbReference>
<dbReference type="OrthoDB" id="9812729at2"/>
<evidence type="ECO:0000259" key="2">
    <source>
        <dbReference type="Pfam" id="PF01882"/>
    </source>
</evidence>
<dbReference type="AlphaFoldDB" id="A0A553JZF9"/>
<dbReference type="InterPro" id="IPR002881">
    <property type="entry name" value="DUF58"/>
</dbReference>
<keyword evidence="1" id="KW-1133">Transmembrane helix</keyword>
<name>A0A553JZF9_9ACTN</name>
<dbReference type="PANTHER" id="PTHR34351">
    <property type="entry name" value="SLR1927 PROTEIN-RELATED"/>
    <property type="match status" value="1"/>
</dbReference>
<feature type="transmembrane region" description="Helical" evidence="1">
    <location>
        <begin position="67"/>
        <end position="90"/>
    </location>
</feature>